<feature type="domain" description="DUF659" evidence="1">
    <location>
        <begin position="2"/>
        <end position="79"/>
    </location>
</feature>
<keyword evidence="3" id="KW-1185">Reference proteome</keyword>
<evidence type="ECO:0000259" key="1">
    <source>
        <dbReference type="Pfam" id="PF04937"/>
    </source>
</evidence>
<evidence type="ECO:0000313" key="2">
    <source>
        <dbReference type="EMBL" id="ERN09231.1"/>
    </source>
</evidence>
<feature type="non-terminal residue" evidence="2">
    <location>
        <position position="79"/>
    </location>
</feature>
<evidence type="ECO:0000313" key="3">
    <source>
        <dbReference type="Proteomes" id="UP000017836"/>
    </source>
</evidence>
<dbReference type="Pfam" id="PF04937">
    <property type="entry name" value="DUF659"/>
    <property type="match status" value="1"/>
</dbReference>
<protein>
    <recommendedName>
        <fullName evidence="1">DUF659 domain-containing protein</fullName>
    </recommendedName>
</protein>
<dbReference type="InterPro" id="IPR012337">
    <property type="entry name" value="RNaseH-like_sf"/>
</dbReference>
<gene>
    <name evidence="2" type="ORF">AMTR_s02488p00004060</name>
</gene>
<dbReference type="PANTHER" id="PTHR32166">
    <property type="entry name" value="OSJNBA0013A04.12 PROTEIN"/>
    <property type="match status" value="1"/>
</dbReference>
<dbReference type="InterPro" id="IPR007021">
    <property type="entry name" value="DUF659"/>
</dbReference>
<organism evidence="2 3">
    <name type="scientific">Amborella trichopoda</name>
    <dbReference type="NCBI Taxonomy" id="13333"/>
    <lineage>
        <taxon>Eukaryota</taxon>
        <taxon>Viridiplantae</taxon>
        <taxon>Streptophyta</taxon>
        <taxon>Embryophyta</taxon>
        <taxon>Tracheophyta</taxon>
        <taxon>Spermatophyta</taxon>
        <taxon>Magnoliopsida</taxon>
        <taxon>Amborellales</taxon>
        <taxon>Amborellaceae</taxon>
        <taxon>Amborella</taxon>
    </lineage>
</organism>
<proteinExistence type="predicted"/>
<dbReference type="Gramene" id="ERN09231">
    <property type="protein sequence ID" value="ERN09231"/>
    <property type="gene ID" value="AMTR_s02488p00004060"/>
</dbReference>
<dbReference type="HOGENOM" id="CLU_2645227_0_0_1"/>
<dbReference type="Proteomes" id="UP000017836">
    <property type="component" value="Unassembled WGS sequence"/>
</dbReference>
<dbReference type="SUPFAM" id="SSF53098">
    <property type="entry name" value="Ribonuclease H-like"/>
    <property type="match status" value="1"/>
</dbReference>
<dbReference type="OMA" id="SKFDWIA"/>
<reference evidence="3" key="1">
    <citation type="journal article" date="2013" name="Science">
        <title>The Amborella genome and the evolution of flowering plants.</title>
        <authorList>
            <consortium name="Amborella Genome Project"/>
        </authorList>
    </citation>
    <scope>NUCLEOTIDE SEQUENCE [LARGE SCALE GENOMIC DNA]</scope>
</reference>
<name>U5D194_AMBTC</name>
<sequence length="79" mass="9006">TKKDANFYVQLHDQIVEEVGDKHVVQFITDNVRACVSAGNKLKDKRKHLVWTSCAAHSIDLMLEEISEIKIVKETLQEA</sequence>
<feature type="non-terminal residue" evidence="2">
    <location>
        <position position="1"/>
    </location>
</feature>
<accession>U5D194</accession>
<dbReference type="AlphaFoldDB" id="U5D194"/>
<dbReference type="EMBL" id="KI393035">
    <property type="protein sequence ID" value="ERN09231.1"/>
    <property type="molecule type" value="Genomic_DNA"/>
</dbReference>
<dbReference type="PANTHER" id="PTHR32166:SF24">
    <property type="entry name" value="F16P17.2 PROTEIN"/>
    <property type="match status" value="1"/>
</dbReference>